<dbReference type="GO" id="GO:0071973">
    <property type="term" value="P:bacterial-type flagellum-dependent cell motility"/>
    <property type="evidence" value="ECO:0007669"/>
    <property type="project" value="InterPro"/>
</dbReference>
<dbReference type="EMBL" id="JAEHTE010000026">
    <property type="protein sequence ID" value="MBI6886056.1"/>
    <property type="molecule type" value="Genomic_DNA"/>
</dbReference>
<name>A0A179SFF5_PSEPU</name>
<evidence type="ECO:0000313" key="2">
    <source>
        <dbReference type="Proteomes" id="UP000637061"/>
    </source>
</evidence>
<proteinExistence type="predicted"/>
<dbReference type="AlphaFoldDB" id="A0A179SFF5"/>
<dbReference type="PRINTS" id="PR01003">
    <property type="entry name" value="FLGFLIH"/>
</dbReference>
<comment type="caution">
    <text evidence="1">The sequence shown here is derived from an EMBL/GenBank/DDBJ whole genome shotgun (WGS) entry which is preliminary data.</text>
</comment>
<gene>
    <name evidence="1" type="ORF">JEU22_19305</name>
</gene>
<organism evidence="1 2">
    <name type="scientific">Pseudomonas putida</name>
    <name type="common">Arthrobacter siderocapsulatus</name>
    <dbReference type="NCBI Taxonomy" id="303"/>
    <lineage>
        <taxon>Bacteria</taxon>
        <taxon>Pseudomonadati</taxon>
        <taxon>Pseudomonadota</taxon>
        <taxon>Gammaproteobacteria</taxon>
        <taxon>Pseudomonadales</taxon>
        <taxon>Pseudomonadaceae</taxon>
        <taxon>Pseudomonas</taxon>
    </lineage>
</organism>
<sequence length="138" mass="15283">MDDNWAARKGNMSLDGGYNGSVQQAIANLHVGRDQGRQEGLQEGYQAGYQEGLGQGRKEGFRKGRSHGYAEGWDAGVAQANEKLEPLRGYVRQYFEETVQLRAEAERLRELIQLMHGQMAKMAQSSATPQDDAPDPTV</sequence>
<reference evidence="1" key="1">
    <citation type="submission" date="2020-12" db="EMBL/GenBank/DDBJ databases">
        <title>Enhanced detection system for hospital associated transmission using whole genome sequencing surveillance.</title>
        <authorList>
            <person name="Harrison L.H."/>
            <person name="Van Tyne D."/>
            <person name="Marsh J.W."/>
            <person name="Griffith M.P."/>
            <person name="Snyder D.J."/>
            <person name="Cooper V.S."/>
            <person name="Mustapha M."/>
        </authorList>
    </citation>
    <scope>NUCLEOTIDE SEQUENCE</scope>
    <source>
        <strain evidence="1">PSB00042</strain>
    </source>
</reference>
<dbReference type="GO" id="GO:0009288">
    <property type="term" value="C:bacterial-type flagellum"/>
    <property type="evidence" value="ECO:0007669"/>
    <property type="project" value="InterPro"/>
</dbReference>
<protein>
    <submittedName>
        <fullName evidence="1">Uncharacterized protein</fullName>
    </submittedName>
</protein>
<dbReference type="GO" id="GO:0003774">
    <property type="term" value="F:cytoskeletal motor activity"/>
    <property type="evidence" value="ECO:0007669"/>
    <property type="project" value="InterPro"/>
</dbReference>
<evidence type="ECO:0000313" key="1">
    <source>
        <dbReference type="EMBL" id="MBI6886056.1"/>
    </source>
</evidence>
<dbReference type="RefSeq" id="WP_064490862.1">
    <property type="nucleotide sequence ID" value="NZ_CP063454.1"/>
</dbReference>
<accession>A0A179SFF5</accession>
<dbReference type="Proteomes" id="UP000637061">
    <property type="component" value="Unassembled WGS sequence"/>
</dbReference>
<dbReference type="InterPro" id="IPR000563">
    <property type="entry name" value="Flag_FliH"/>
</dbReference>